<name>A0A3R5UXT1_9BACT</name>
<dbReference type="OrthoDB" id="9790922at2"/>
<organism evidence="8 9">
    <name type="scientific">Geovibrio thiophilus</name>
    <dbReference type="NCBI Taxonomy" id="139438"/>
    <lineage>
        <taxon>Bacteria</taxon>
        <taxon>Pseudomonadati</taxon>
        <taxon>Deferribacterota</taxon>
        <taxon>Deferribacteres</taxon>
        <taxon>Deferribacterales</taxon>
        <taxon>Geovibrionaceae</taxon>
        <taxon>Geovibrio</taxon>
    </lineage>
</organism>
<dbReference type="Proteomes" id="UP000287502">
    <property type="component" value="Chromosome"/>
</dbReference>
<reference evidence="8 9" key="1">
    <citation type="submission" date="2019-01" db="EMBL/GenBank/DDBJ databases">
        <title>Geovibrio thiophilus DSM 11263, complete genome.</title>
        <authorList>
            <person name="Spring S."/>
            <person name="Bunk B."/>
            <person name="Sproer C."/>
        </authorList>
    </citation>
    <scope>NUCLEOTIDE SEQUENCE [LARGE SCALE GENOMIC DNA]</scope>
    <source>
        <strain evidence="8 9">DSM 11263</strain>
    </source>
</reference>
<keyword evidence="2" id="KW-1003">Cell membrane</keyword>
<feature type="chain" id="PRO_5018634912" description="Flagellar protein" evidence="7">
    <location>
        <begin position="23"/>
        <end position="261"/>
    </location>
</feature>
<evidence type="ECO:0000256" key="2">
    <source>
        <dbReference type="ARBA" id="ARBA00022475"/>
    </source>
</evidence>
<dbReference type="KEGG" id="gtl:EP073_02930"/>
<evidence type="ECO:0000313" key="8">
    <source>
        <dbReference type="EMBL" id="QAR32389.1"/>
    </source>
</evidence>
<evidence type="ECO:0000313" key="9">
    <source>
        <dbReference type="Proteomes" id="UP000287502"/>
    </source>
</evidence>
<evidence type="ECO:0000256" key="7">
    <source>
        <dbReference type="SAM" id="SignalP"/>
    </source>
</evidence>
<gene>
    <name evidence="8" type="ORF">EP073_02930</name>
</gene>
<dbReference type="GO" id="GO:0016020">
    <property type="term" value="C:membrane"/>
    <property type="evidence" value="ECO:0007669"/>
    <property type="project" value="InterPro"/>
</dbReference>
<evidence type="ECO:0000256" key="3">
    <source>
        <dbReference type="ARBA" id="ARBA00022692"/>
    </source>
</evidence>
<feature type="transmembrane region" description="Helical" evidence="6">
    <location>
        <begin position="131"/>
        <end position="152"/>
    </location>
</feature>
<sequence>MAKIRLLTAAFLFFLCSFSANAAAVKSELTDNSLRISIQFEKGYSDVNIIKLDKSYIISFQTVEEAVYSEEFWDSPASQAYIHSEGDRKKLIVDFETAAEEPKVETAEKGLDVTFSFAAAPAVPSATGPGAYVRMVTGLAVVVVIILVIYWLTRRMLSRRVLSELPGSGRLLGKVDLEIRKSLFFYELGDAVYIFGVTDMSVNLIEKVTDEAEVHKIKSGFARKGEFGSYLNFFSKGSDVKTDLDASRNIIREKLKSIKKR</sequence>
<dbReference type="Pfam" id="PF04347">
    <property type="entry name" value="FliO"/>
    <property type="match status" value="1"/>
</dbReference>
<dbReference type="InterPro" id="IPR022781">
    <property type="entry name" value="Flagellar_biosynth_FliO"/>
</dbReference>
<dbReference type="AlphaFoldDB" id="A0A3R5UXT1"/>
<comment type="subcellular location">
    <subcellularLocation>
        <location evidence="1">Cell membrane</location>
    </subcellularLocation>
</comment>
<protein>
    <recommendedName>
        <fullName evidence="10">Flagellar protein</fullName>
    </recommendedName>
</protein>
<keyword evidence="3 6" id="KW-0812">Transmembrane</keyword>
<proteinExistence type="predicted"/>
<evidence type="ECO:0008006" key="10">
    <source>
        <dbReference type="Google" id="ProtNLM"/>
    </source>
</evidence>
<feature type="signal peptide" evidence="7">
    <location>
        <begin position="1"/>
        <end position="22"/>
    </location>
</feature>
<evidence type="ECO:0000256" key="1">
    <source>
        <dbReference type="ARBA" id="ARBA00004236"/>
    </source>
</evidence>
<dbReference type="EMBL" id="CP035108">
    <property type="protein sequence ID" value="QAR32389.1"/>
    <property type="molecule type" value="Genomic_DNA"/>
</dbReference>
<dbReference type="RefSeq" id="WP_128465676.1">
    <property type="nucleotide sequence ID" value="NZ_CP035108.1"/>
</dbReference>
<dbReference type="GO" id="GO:0044781">
    <property type="term" value="P:bacterial-type flagellum organization"/>
    <property type="evidence" value="ECO:0007669"/>
    <property type="project" value="InterPro"/>
</dbReference>
<keyword evidence="9" id="KW-1185">Reference proteome</keyword>
<evidence type="ECO:0000256" key="6">
    <source>
        <dbReference type="SAM" id="Phobius"/>
    </source>
</evidence>
<keyword evidence="7" id="KW-0732">Signal</keyword>
<evidence type="ECO:0000256" key="4">
    <source>
        <dbReference type="ARBA" id="ARBA00022989"/>
    </source>
</evidence>
<accession>A0A3R5UXT1</accession>
<evidence type="ECO:0000256" key="5">
    <source>
        <dbReference type="ARBA" id="ARBA00023136"/>
    </source>
</evidence>
<keyword evidence="4 6" id="KW-1133">Transmembrane helix</keyword>
<keyword evidence="5 6" id="KW-0472">Membrane</keyword>